<dbReference type="InterPro" id="IPR007059">
    <property type="entry name" value="DmsC"/>
</dbReference>
<dbReference type="Pfam" id="PF04976">
    <property type="entry name" value="DmsC"/>
    <property type="match status" value="1"/>
</dbReference>
<dbReference type="EMBL" id="CAJOBC010001770">
    <property type="protein sequence ID" value="CAF3697766.1"/>
    <property type="molecule type" value="Genomic_DNA"/>
</dbReference>
<dbReference type="OrthoDB" id="10005031at2759"/>
<dbReference type="Gene3D" id="1.20.1070.10">
    <property type="entry name" value="Rhodopsin 7-helix transmembrane proteins"/>
    <property type="match status" value="2"/>
</dbReference>
<dbReference type="Proteomes" id="UP000681722">
    <property type="component" value="Unassembled WGS sequence"/>
</dbReference>
<feature type="transmembrane region" description="Helical" evidence="1">
    <location>
        <begin position="439"/>
        <end position="458"/>
    </location>
</feature>
<feature type="transmembrane region" description="Helical" evidence="1">
    <location>
        <begin position="393"/>
        <end position="419"/>
    </location>
</feature>
<comment type="caution">
    <text evidence="2">The sequence shown here is derived from an EMBL/GenBank/DDBJ whole genome shotgun (WGS) entry which is preliminary data.</text>
</comment>
<dbReference type="GO" id="GO:0016020">
    <property type="term" value="C:membrane"/>
    <property type="evidence" value="ECO:0007669"/>
    <property type="project" value="InterPro"/>
</dbReference>
<accession>A0A814ASN4</accession>
<feature type="transmembrane region" description="Helical" evidence="1">
    <location>
        <begin position="141"/>
        <end position="160"/>
    </location>
</feature>
<gene>
    <name evidence="2" type="ORF">GPM918_LOCUS9493</name>
    <name evidence="3" type="ORF">SRO942_LOCUS9494</name>
</gene>
<dbReference type="EMBL" id="CAJNOQ010001770">
    <property type="protein sequence ID" value="CAF0917901.1"/>
    <property type="molecule type" value="Genomic_DNA"/>
</dbReference>
<dbReference type="AlphaFoldDB" id="A0A814ASN4"/>
<dbReference type="SUPFAM" id="SSF81321">
    <property type="entry name" value="Family A G protein-coupled receptor-like"/>
    <property type="match status" value="1"/>
</dbReference>
<evidence type="ECO:0008006" key="5">
    <source>
        <dbReference type="Google" id="ProtNLM"/>
    </source>
</evidence>
<reference evidence="2" key="1">
    <citation type="submission" date="2021-02" db="EMBL/GenBank/DDBJ databases">
        <authorList>
            <person name="Nowell W R."/>
        </authorList>
    </citation>
    <scope>NUCLEOTIDE SEQUENCE</scope>
</reference>
<organism evidence="2 4">
    <name type="scientific">Didymodactylos carnosus</name>
    <dbReference type="NCBI Taxonomy" id="1234261"/>
    <lineage>
        <taxon>Eukaryota</taxon>
        <taxon>Metazoa</taxon>
        <taxon>Spiralia</taxon>
        <taxon>Gnathifera</taxon>
        <taxon>Rotifera</taxon>
        <taxon>Eurotatoria</taxon>
        <taxon>Bdelloidea</taxon>
        <taxon>Philodinida</taxon>
        <taxon>Philodinidae</taxon>
        <taxon>Didymodactylos</taxon>
    </lineage>
</organism>
<keyword evidence="1" id="KW-1133">Transmembrane helix</keyword>
<dbReference type="GO" id="GO:0019645">
    <property type="term" value="P:anaerobic electron transport chain"/>
    <property type="evidence" value="ECO:0007669"/>
    <property type="project" value="InterPro"/>
</dbReference>
<evidence type="ECO:0000256" key="1">
    <source>
        <dbReference type="SAM" id="Phobius"/>
    </source>
</evidence>
<evidence type="ECO:0000313" key="2">
    <source>
        <dbReference type="EMBL" id="CAF0917901.1"/>
    </source>
</evidence>
<keyword evidence="4" id="KW-1185">Reference proteome</keyword>
<protein>
    <recommendedName>
        <fullName evidence="5">G-protein coupled receptors family 1 profile domain-containing protein</fullName>
    </recommendedName>
</protein>
<sequence>MRLNKESIDPRILCNVLAPIFICGFIGNIICIIVFLRPRFRLRSISVYFIALFFNDCLLLFISHVGKMLIFDAQESCWFNSYLTKFINIIKYREMIYKKSLSVLTYNTTYTQIAMLIFMFMSIQRVRTFSSLSYRESKMCALLLTSIAFIYGIIVSYVQLYDGFCIHNLNLNSTEHTDIDNIINQTRYRNENCLIQNQKLMTTTITKRTFLFDELRERNVSNKTVNTDDPYETFNLFSKSTTFIPSDLELLINNPYSSFNSRQKRNLFSNTSINSIDNQTCYNEDELHLFRHRSIAHIHLRQYMIINWEDELKNPTDCHLKQFPSELRLSINNRTQINHFKPLKHDYFLEHQFCTQTYQFLELYANCTFPLKPLTFQNSYKFLYDRRFSFNRYTIGFILGTFIPSFICIVSSIICLYYIANRPSIRKHSHSRAELRSIYLILVEITLSLLSALQSYIINFTTCHHILFRKETDNCYGTGDNILPNFLGSILELFTSTSNIIILCICGSQFRHELLTIFTSIKISQKRRHGNTSHSQINYNNHNHSIIDNPSILVQLPHDRTTNSCLIYKKNDINNENNIDLTRCLLKSTTV</sequence>
<feature type="transmembrane region" description="Helical" evidence="1">
    <location>
        <begin position="103"/>
        <end position="121"/>
    </location>
</feature>
<evidence type="ECO:0000313" key="3">
    <source>
        <dbReference type="EMBL" id="CAF3697766.1"/>
    </source>
</evidence>
<keyword evidence="1" id="KW-0472">Membrane</keyword>
<dbReference type="Proteomes" id="UP000663829">
    <property type="component" value="Unassembled WGS sequence"/>
</dbReference>
<evidence type="ECO:0000313" key="4">
    <source>
        <dbReference type="Proteomes" id="UP000663829"/>
    </source>
</evidence>
<feature type="transmembrane region" description="Helical" evidence="1">
    <location>
        <begin position="12"/>
        <end position="35"/>
    </location>
</feature>
<keyword evidence="1" id="KW-0812">Transmembrane</keyword>
<proteinExistence type="predicted"/>
<feature type="transmembrane region" description="Helical" evidence="1">
    <location>
        <begin position="47"/>
        <end position="66"/>
    </location>
</feature>
<name>A0A814ASN4_9BILA</name>